<organism evidence="2 3">
    <name type="scientific">Intrasporangium calvum (strain ATCC 23552 / DSM 43043 / JCM 3097 / NBRC 12989 / NCIMB 10167 / NRRL B-3866 / 7 KIP)</name>
    <dbReference type="NCBI Taxonomy" id="710696"/>
    <lineage>
        <taxon>Bacteria</taxon>
        <taxon>Bacillati</taxon>
        <taxon>Actinomycetota</taxon>
        <taxon>Actinomycetes</taxon>
        <taxon>Micrococcales</taxon>
        <taxon>Intrasporangiaceae</taxon>
        <taxon>Intrasporangium</taxon>
    </lineage>
</organism>
<feature type="domain" description="Amine oxidase" evidence="1">
    <location>
        <begin position="18"/>
        <end position="439"/>
    </location>
</feature>
<dbReference type="Gene3D" id="3.50.50.60">
    <property type="entry name" value="FAD/NAD(P)-binding domain"/>
    <property type="match status" value="2"/>
</dbReference>
<dbReference type="SUPFAM" id="SSF51905">
    <property type="entry name" value="FAD/NAD(P)-binding domain"/>
    <property type="match status" value="1"/>
</dbReference>
<dbReference type="Pfam" id="PF01593">
    <property type="entry name" value="Amino_oxidase"/>
    <property type="match status" value="1"/>
</dbReference>
<name>E6S9D7_INTC7</name>
<dbReference type="KEGG" id="ica:Intca_0568"/>
<accession>E6S9D7</accession>
<sequence>MDSVNSMDTEVVVVGAGLAGLQCARRLRDLGHEVLVLEAADEVGGRVRTDLVDGFRCDRGFQVLNPAYPAVRRWVDLDALELQSFRAGVLVRTEDRLATLADPVREPGLLPATLRSGLLQPLELAALARWAARVLVDPKAVLRGADTDLTSSLDAAGVRGPIRRAVLEPFLAGVLADSHGTSSASFTKVLLRMFALGRPGLPAAGMGALPRQLAGPLGERVHLGVRVVAVEPGPSSGTGTAPGASGAAETGRTGLMTVRDESGTTRARAVVVATDPVTAASLAPIAAPATKGLVTWWFAAPEAPTTEALLAVDGRQRAGRFRGSPGPVWNTAVVSNAAPTYAPPGRHLVQATTLLDRPDGDAPEEAVRRHVGQIFGCDPSRWEVVVRHRIESALPAVPPPLRPRSEVSLGNGLYVCGDHRDTASIQGALVSGNRTAEVVARHLGTGR</sequence>
<dbReference type="PANTHER" id="PTHR42841">
    <property type="entry name" value="AMINE OXIDASE"/>
    <property type="match status" value="1"/>
</dbReference>
<dbReference type="Gene3D" id="3.90.660.10">
    <property type="match status" value="1"/>
</dbReference>
<evidence type="ECO:0000259" key="1">
    <source>
        <dbReference type="Pfam" id="PF01593"/>
    </source>
</evidence>
<dbReference type="InterPro" id="IPR002937">
    <property type="entry name" value="Amino_oxidase"/>
</dbReference>
<evidence type="ECO:0000313" key="3">
    <source>
        <dbReference type="Proteomes" id="UP000008914"/>
    </source>
</evidence>
<dbReference type="Proteomes" id="UP000008914">
    <property type="component" value="Chromosome"/>
</dbReference>
<dbReference type="eggNOG" id="COG1233">
    <property type="taxonomic scope" value="Bacteria"/>
</dbReference>
<dbReference type="STRING" id="710696.Intca_0568"/>
<keyword evidence="3" id="KW-1185">Reference proteome</keyword>
<dbReference type="GO" id="GO:0016491">
    <property type="term" value="F:oxidoreductase activity"/>
    <property type="evidence" value="ECO:0007669"/>
    <property type="project" value="InterPro"/>
</dbReference>
<gene>
    <name evidence="2" type="ordered locus">Intca_0568</name>
</gene>
<dbReference type="RefSeq" id="WP_013491434.1">
    <property type="nucleotide sequence ID" value="NC_014830.1"/>
</dbReference>
<dbReference type="HOGENOM" id="CLU_039679_0_0_11"/>
<dbReference type="AlphaFoldDB" id="E6S9D7"/>
<dbReference type="EMBL" id="CP002343">
    <property type="protein sequence ID" value="ADU47113.1"/>
    <property type="molecule type" value="Genomic_DNA"/>
</dbReference>
<reference evidence="2 3" key="1">
    <citation type="journal article" date="2010" name="Stand. Genomic Sci.">
        <title>Complete genome sequence of Intrasporangium calvum type strain (7 KIP).</title>
        <authorList>
            <person name="Del Rio T.G."/>
            <person name="Chertkov O."/>
            <person name="Yasawong M."/>
            <person name="Lucas S."/>
            <person name="Deshpande S."/>
            <person name="Cheng J.F."/>
            <person name="Detter C."/>
            <person name="Tapia R."/>
            <person name="Han C."/>
            <person name="Goodwin L."/>
            <person name="Pitluck S."/>
            <person name="Liolios K."/>
            <person name="Ivanova N."/>
            <person name="Mavromatis K."/>
            <person name="Pati A."/>
            <person name="Chen A."/>
            <person name="Palaniappan K."/>
            <person name="Land M."/>
            <person name="Hauser L."/>
            <person name="Chang Y.J."/>
            <person name="Jeffries C.D."/>
            <person name="Rohde M."/>
            <person name="Pukall R."/>
            <person name="Sikorski J."/>
            <person name="Goker M."/>
            <person name="Woyke T."/>
            <person name="Bristow J."/>
            <person name="Eisen J.A."/>
            <person name="Markowitz V."/>
            <person name="Hugenholtz P."/>
            <person name="Kyrpides N.C."/>
            <person name="Klenk H.P."/>
            <person name="Lapidus A."/>
        </authorList>
    </citation>
    <scope>NUCLEOTIDE SEQUENCE [LARGE SCALE GENOMIC DNA]</scope>
    <source>
        <strain evidence="3">ATCC 23552 / DSM 43043 / JCM 3097 / NBRC 12989 / 7 KIP</strain>
    </source>
</reference>
<protein>
    <submittedName>
        <fullName evidence="2">Amine oxidase</fullName>
    </submittedName>
</protein>
<proteinExistence type="predicted"/>
<evidence type="ECO:0000313" key="2">
    <source>
        <dbReference type="EMBL" id="ADU47113.1"/>
    </source>
</evidence>
<dbReference type="InterPro" id="IPR036188">
    <property type="entry name" value="FAD/NAD-bd_sf"/>
</dbReference>